<feature type="region of interest" description="Disordered" evidence="1">
    <location>
        <begin position="1"/>
        <end position="42"/>
    </location>
</feature>
<feature type="compositionally biased region" description="Basic and acidic residues" evidence="1">
    <location>
        <begin position="33"/>
        <end position="42"/>
    </location>
</feature>
<proteinExistence type="predicted"/>
<evidence type="ECO:0000313" key="3">
    <source>
        <dbReference type="Proteomes" id="UP000299102"/>
    </source>
</evidence>
<feature type="compositionally biased region" description="Basic and acidic residues" evidence="1">
    <location>
        <begin position="1"/>
        <end position="23"/>
    </location>
</feature>
<evidence type="ECO:0000256" key="1">
    <source>
        <dbReference type="SAM" id="MobiDB-lite"/>
    </source>
</evidence>
<gene>
    <name evidence="2" type="ORF">EVAR_61199_1</name>
</gene>
<dbReference type="AlphaFoldDB" id="A0A4C1YZ48"/>
<evidence type="ECO:0000313" key="2">
    <source>
        <dbReference type="EMBL" id="GBP79677.1"/>
    </source>
</evidence>
<keyword evidence="3" id="KW-1185">Reference proteome</keyword>
<dbReference type="Proteomes" id="UP000299102">
    <property type="component" value="Unassembled WGS sequence"/>
</dbReference>
<accession>A0A4C1YZ48</accession>
<dbReference type="EMBL" id="BGZK01001424">
    <property type="protein sequence ID" value="GBP79677.1"/>
    <property type="molecule type" value="Genomic_DNA"/>
</dbReference>
<reference evidence="2 3" key="1">
    <citation type="journal article" date="2019" name="Commun. Biol.">
        <title>The bagworm genome reveals a unique fibroin gene that provides high tensile strength.</title>
        <authorList>
            <person name="Kono N."/>
            <person name="Nakamura H."/>
            <person name="Ohtoshi R."/>
            <person name="Tomita M."/>
            <person name="Numata K."/>
            <person name="Arakawa K."/>
        </authorList>
    </citation>
    <scope>NUCLEOTIDE SEQUENCE [LARGE SCALE GENOMIC DNA]</scope>
</reference>
<sequence>MKFDGAHQKAEISRPSGVHERRANKPGWRNRPLRSESEGREDHIRLSDRAYSAVRFVYFGNGDKEVRHAEDFWKRHALSSAGSLLRRAGLTVQYPCIPHLSSRDTGPSRRGRAAHLHRWKPNRGQSQCGYDEMEGQKGDLVLDAPARSLLPGLLGGDGRAGKSDTEGEKGRTALVKKTEADYDLFPQSYDKKVIRAARREDWQQRYDEGSSGEVTKCFFPRVDQAFTVLR</sequence>
<protein>
    <submittedName>
        <fullName evidence="2">Uncharacterized protein</fullName>
    </submittedName>
</protein>
<comment type="caution">
    <text evidence="2">The sequence shown here is derived from an EMBL/GenBank/DDBJ whole genome shotgun (WGS) entry which is preliminary data.</text>
</comment>
<dbReference type="OrthoDB" id="6624020at2759"/>
<organism evidence="2 3">
    <name type="scientific">Eumeta variegata</name>
    <name type="common">Bagworm moth</name>
    <name type="synonym">Eumeta japonica</name>
    <dbReference type="NCBI Taxonomy" id="151549"/>
    <lineage>
        <taxon>Eukaryota</taxon>
        <taxon>Metazoa</taxon>
        <taxon>Ecdysozoa</taxon>
        <taxon>Arthropoda</taxon>
        <taxon>Hexapoda</taxon>
        <taxon>Insecta</taxon>
        <taxon>Pterygota</taxon>
        <taxon>Neoptera</taxon>
        <taxon>Endopterygota</taxon>
        <taxon>Lepidoptera</taxon>
        <taxon>Glossata</taxon>
        <taxon>Ditrysia</taxon>
        <taxon>Tineoidea</taxon>
        <taxon>Psychidae</taxon>
        <taxon>Oiketicinae</taxon>
        <taxon>Eumeta</taxon>
    </lineage>
</organism>
<name>A0A4C1YZ48_EUMVA</name>